<dbReference type="AlphaFoldDB" id="E4ZRM9"/>
<accession>E4ZRM9</accession>
<sequence length="177" mass="19381">MKQDGDTKDVTRMGFHFLFRSIPTQSHATELCQVVDGTGKLMHKSSDKQYTGSPGINEPAVRGVSSWPRTLNGLFFRNSTNTGRACRNFCASNQFTVAATNNDQCWCDNAIAKNGTSIIAPSYGIRDLDDRNCQQPCPGNATEACGNNTANANLQRLTLYQLVTLSTQIAPNNSKRQ</sequence>
<evidence type="ECO:0000259" key="1">
    <source>
        <dbReference type="PROSITE" id="PS51212"/>
    </source>
</evidence>
<dbReference type="HOGENOM" id="CLU_1518134_0_0_1"/>
<reference evidence="3" key="1">
    <citation type="journal article" date="2011" name="Nat. Commun.">
        <title>Effector diversification within compartments of the Leptosphaeria maculans genome affected by Repeat-Induced Point mutations.</title>
        <authorList>
            <person name="Rouxel T."/>
            <person name="Grandaubert J."/>
            <person name="Hane J.K."/>
            <person name="Hoede C."/>
            <person name="van de Wouw A.P."/>
            <person name="Couloux A."/>
            <person name="Dominguez V."/>
            <person name="Anthouard V."/>
            <person name="Bally P."/>
            <person name="Bourras S."/>
            <person name="Cozijnsen A.J."/>
            <person name="Ciuffetti L.M."/>
            <person name="Degrave A."/>
            <person name="Dilmaghani A."/>
            <person name="Duret L."/>
            <person name="Fudal I."/>
            <person name="Goodwin S.B."/>
            <person name="Gout L."/>
            <person name="Glaser N."/>
            <person name="Linglin J."/>
            <person name="Kema G.H.J."/>
            <person name="Lapalu N."/>
            <person name="Lawrence C.B."/>
            <person name="May K."/>
            <person name="Meyer M."/>
            <person name="Ollivier B."/>
            <person name="Poulain J."/>
            <person name="Schoch C.L."/>
            <person name="Simon A."/>
            <person name="Spatafora J.W."/>
            <person name="Stachowiak A."/>
            <person name="Turgeon B.G."/>
            <person name="Tyler B.M."/>
            <person name="Vincent D."/>
            <person name="Weissenbach J."/>
            <person name="Amselem J."/>
            <person name="Quesneville H."/>
            <person name="Oliver R.P."/>
            <person name="Wincker P."/>
            <person name="Balesdent M.-H."/>
            <person name="Howlett B.J."/>
        </authorList>
    </citation>
    <scope>NUCLEOTIDE SEQUENCE [LARGE SCALE GENOMIC DNA]</scope>
    <source>
        <strain evidence="3">JN3 / isolate v23.1.3 / race Av1-4-5-6-7-8</strain>
    </source>
</reference>
<dbReference type="eggNOG" id="ENOG502RIQS">
    <property type="taxonomic scope" value="Eukaryota"/>
</dbReference>
<dbReference type="InterPro" id="IPR002889">
    <property type="entry name" value="WSC_carb-bd"/>
</dbReference>
<evidence type="ECO:0000313" key="3">
    <source>
        <dbReference type="Proteomes" id="UP000002668"/>
    </source>
</evidence>
<keyword evidence="3" id="KW-1185">Reference proteome</keyword>
<gene>
    <name evidence="2" type="ORF">LEMA_P035500.1</name>
</gene>
<dbReference type="OrthoDB" id="2019572at2759"/>
<dbReference type="Pfam" id="PF01822">
    <property type="entry name" value="WSC"/>
    <property type="match status" value="1"/>
</dbReference>
<dbReference type="PROSITE" id="PS51212">
    <property type="entry name" value="WSC"/>
    <property type="match status" value="1"/>
</dbReference>
<feature type="domain" description="WSC" evidence="1">
    <location>
        <begin position="58"/>
        <end position="163"/>
    </location>
</feature>
<proteinExistence type="predicted"/>
<protein>
    <recommendedName>
        <fullName evidence="1">WSC domain-containing protein</fullName>
    </recommendedName>
</protein>
<dbReference type="Proteomes" id="UP000002668">
    <property type="component" value="Genome"/>
</dbReference>
<dbReference type="EMBL" id="FP929116">
    <property type="protein sequence ID" value="CBX93876.1"/>
    <property type="molecule type" value="Genomic_DNA"/>
</dbReference>
<name>E4ZRM9_LEPMJ</name>
<organism evidence="3">
    <name type="scientific">Leptosphaeria maculans (strain JN3 / isolate v23.1.3 / race Av1-4-5-6-7-8)</name>
    <name type="common">Blackleg fungus</name>
    <name type="synonym">Phoma lingam</name>
    <dbReference type="NCBI Taxonomy" id="985895"/>
    <lineage>
        <taxon>Eukaryota</taxon>
        <taxon>Fungi</taxon>
        <taxon>Dikarya</taxon>
        <taxon>Ascomycota</taxon>
        <taxon>Pezizomycotina</taxon>
        <taxon>Dothideomycetes</taxon>
        <taxon>Pleosporomycetidae</taxon>
        <taxon>Pleosporales</taxon>
        <taxon>Pleosporineae</taxon>
        <taxon>Leptosphaeriaceae</taxon>
        <taxon>Plenodomus</taxon>
        <taxon>Plenodomus lingam/Leptosphaeria maculans species complex</taxon>
    </lineage>
</organism>
<dbReference type="GeneID" id="13284429"/>
<evidence type="ECO:0000313" key="2">
    <source>
        <dbReference type="EMBL" id="CBX93876.1"/>
    </source>
</evidence>
<dbReference type="InParanoid" id="E4ZRM9"/>
<dbReference type="VEuPathDB" id="FungiDB:LEMA_P035500.1"/>